<gene>
    <name evidence="3" type="ORF">JJQ90_23215</name>
</gene>
<dbReference type="Pfam" id="PF01968">
    <property type="entry name" value="Hydantoinase_A"/>
    <property type="match status" value="1"/>
</dbReference>
<dbReference type="RefSeq" id="WP_216878665.1">
    <property type="nucleotide sequence ID" value="NZ_JAERQM010000008.1"/>
</dbReference>
<feature type="domain" description="Hydantoinase A/oxoprolinase" evidence="1">
    <location>
        <begin position="218"/>
        <end position="502"/>
    </location>
</feature>
<protein>
    <submittedName>
        <fullName evidence="3">Hydantoinase/oxoprolinase family protein</fullName>
    </submittedName>
</protein>
<evidence type="ECO:0000313" key="4">
    <source>
        <dbReference type="Proteomes" id="UP000689967"/>
    </source>
</evidence>
<evidence type="ECO:0000259" key="2">
    <source>
        <dbReference type="Pfam" id="PF05378"/>
    </source>
</evidence>
<proteinExistence type="predicted"/>
<feature type="domain" description="Hydantoinase/oxoprolinase N-terminal" evidence="2">
    <location>
        <begin position="18"/>
        <end position="196"/>
    </location>
</feature>
<sequence length="693" mass="72501">MSDQQAMAQPTAKGPLSIAVDAGGTFTDIVLVDRASGHRWQAKVPSTPADRSQAFADGIAQILASAARLAAEVTHVLHGTTVATNAILEHKGTQAGLLTTAGLRHVLEIGRHDIPRHENLYAWVKPRRPIPPEHVLEARERLAADGSVVTPLEEADVRAAAAEFRRLDVKAVAVCFLHAYADPRHEQRAGAILAEELPGIPITLSTEVLPVFREYERSMATALNAYVMPAVATYVRRVEDRLREGGIAAPLLLMKSSGGVIRGEGAARQPVQTALSGPAAGVVGARALGLRAGHPRLITLDVGGTSADISLIDGEPRLTSEGRVGDWPLTLPMIDIHTIGAGGGSIARVSPEGALLVGPESAGAVPGPVAYGKGGEAPTLTDANLVLGRLPPSLLDGGITLDVDAAARAIETRIAKPLGLSLADAARGIVAVADNAMAGAIRVVSVQRGFDPQDFSLLPFGGAGPLQAGAIARLLGMKRILVPARPGVLSAEGLLAAPLRNEFARTVMLRAPVTDLAPLTNAFTALDAEAAAWLVAEAVPEEAREIRWRAGMRYVHQGFELYVDWPGRRADAAALAEAVERFHTFHEQLYTFAQRDTAVEIVTLDVTALGTLPGPAPASVPPAGAVTAMGDALVQLADGPARVPVWHRDRLGTGAVLRGPGIVVQMDATTWLHPGDVATMDAFGNLVVEVGEA</sequence>
<name>A0ABS6HD59_9PROT</name>
<organism evidence="3 4">
    <name type="scientific">Falsiroseomonas oleicola</name>
    <dbReference type="NCBI Taxonomy" id="2801474"/>
    <lineage>
        <taxon>Bacteria</taxon>
        <taxon>Pseudomonadati</taxon>
        <taxon>Pseudomonadota</taxon>
        <taxon>Alphaproteobacteria</taxon>
        <taxon>Acetobacterales</taxon>
        <taxon>Roseomonadaceae</taxon>
        <taxon>Falsiroseomonas</taxon>
    </lineage>
</organism>
<dbReference type="Pfam" id="PF05378">
    <property type="entry name" value="Hydant_A_N"/>
    <property type="match status" value="1"/>
</dbReference>
<dbReference type="PANTHER" id="PTHR11365:SF23">
    <property type="entry name" value="HYPOTHETICAL 5-OXOPROLINASE (EUROFUNG)-RELATED"/>
    <property type="match status" value="1"/>
</dbReference>
<dbReference type="InterPro" id="IPR002821">
    <property type="entry name" value="Hydantoinase_A"/>
</dbReference>
<accession>A0ABS6HD59</accession>
<dbReference type="Proteomes" id="UP000689967">
    <property type="component" value="Unassembled WGS sequence"/>
</dbReference>
<dbReference type="InterPro" id="IPR045079">
    <property type="entry name" value="Oxoprolinase-like"/>
</dbReference>
<evidence type="ECO:0000313" key="3">
    <source>
        <dbReference type="EMBL" id="MBU8546649.1"/>
    </source>
</evidence>
<evidence type="ECO:0000259" key="1">
    <source>
        <dbReference type="Pfam" id="PF01968"/>
    </source>
</evidence>
<keyword evidence="4" id="KW-1185">Reference proteome</keyword>
<dbReference type="PANTHER" id="PTHR11365">
    <property type="entry name" value="5-OXOPROLINASE RELATED"/>
    <property type="match status" value="1"/>
</dbReference>
<dbReference type="EMBL" id="JAERQM010000008">
    <property type="protein sequence ID" value="MBU8546649.1"/>
    <property type="molecule type" value="Genomic_DNA"/>
</dbReference>
<reference evidence="3 4" key="1">
    <citation type="submission" date="2021-01" db="EMBL/GenBank/DDBJ databases">
        <title>Roseomonas sp. nov, a bacterium isolated from an oil production mixture in Yumen Oilfield.</title>
        <authorList>
            <person name="Wu D."/>
        </authorList>
    </citation>
    <scope>NUCLEOTIDE SEQUENCE [LARGE SCALE GENOMIC DNA]</scope>
    <source>
        <strain evidence="3 4">ROY-5-3</strain>
    </source>
</reference>
<dbReference type="InterPro" id="IPR008040">
    <property type="entry name" value="Hydant_A_N"/>
</dbReference>
<comment type="caution">
    <text evidence="3">The sequence shown here is derived from an EMBL/GenBank/DDBJ whole genome shotgun (WGS) entry which is preliminary data.</text>
</comment>